<dbReference type="InterPro" id="IPR052019">
    <property type="entry name" value="F420H2_bilvrd_red/Heme_oxyg"/>
</dbReference>
<dbReference type="STRING" id="1035839.GCA_000238795_01900"/>
<dbReference type="InterPro" id="IPR014419">
    <property type="entry name" value="HutZ"/>
</dbReference>
<dbReference type="GO" id="GO:0070967">
    <property type="term" value="F:coenzyme F420 binding"/>
    <property type="evidence" value="ECO:0007669"/>
    <property type="project" value="TreeGrafter"/>
</dbReference>
<name>A0A369YFA7_9PAST</name>
<dbReference type="InterPro" id="IPR012349">
    <property type="entry name" value="Split_barrel_FMN-bd"/>
</dbReference>
<feature type="domain" description="Pyridoxamine 5'-phosphate oxidase N-terminal" evidence="2">
    <location>
        <begin position="14"/>
        <end position="144"/>
    </location>
</feature>
<dbReference type="SUPFAM" id="SSF50475">
    <property type="entry name" value="FMN-binding split barrel"/>
    <property type="match status" value="1"/>
</dbReference>
<evidence type="ECO:0000256" key="1">
    <source>
        <dbReference type="ARBA" id="ARBA00023002"/>
    </source>
</evidence>
<dbReference type="RefSeq" id="WP_007522908.1">
    <property type="nucleotide sequence ID" value="NZ_CAURJL010000007.1"/>
</dbReference>
<dbReference type="NCBIfam" id="TIGR04110">
    <property type="entry name" value="heme_HutZ"/>
    <property type="match status" value="1"/>
</dbReference>
<proteinExistence type="predicted"/>
<gene>
    <name evidence="3" type="primary">hutZ</name>
    <name evidence="3" type="ORF">DPV93_08970</name>
</gene>
<reference evidence="3 4" key="1">
    <citation type="submission" date="2018-05" db="EMBL/GenBank/DDBJ databases">
        <title>Draft Genome Sequences for a Diverse set of 7 Haemophilus Species.</title>
        <authorList>
            <person name="Nichols M."/>
            <person name="Topaz N."/>
            <person name="Wang X."/>
            <person name="Wang X."/>
            <person name="Boxrud D."/>
        </authorList>
    </citation>
    <scope>NUCLEOTIDE SEQUENCE [LARGE SCALE GENOMIC DNA]</scope>
    <source>
        <strain evidence="3 4">C2002001239</strain>
    </source>
</reference>
<dbReference type="GO" id="GO:0005829">
    <property type="term" value="C:cytosol"/>
    <property type="evidence" value="ECO:0007669"/>
    <property type="project" value="TreeGrafter"/>
</dbReference>
<dbReference type="GO" id="GO:0016627">
    <property type="term" value="F:oxidoreductase activity, acting on the CH-CH group of donors"/>
    <property type="evidence" value="ECO:0007669"/>
    <property type="project" value="TreeGrafter"/>
</dbReference>
<dbReference type="PANTHER" id="PTHR35176">
    <property type="entry name" value="HEME OXYGENASE HI_0854-RELATED"/>
    <property type="match status" value="1"/>
</dbReference>
<evidence type="ECO:0000313" key="4">
    <source>
        <dbReference type="Proteomes" id="UP000253872"/>
    </source>
</evidence>
<keyword evidence="1" id="KW-0560">Oxidoreductase</keyword>
<dbReference type="Proteomes" id="UP000253872">
    <property type="component" value="Unassembled WGS sequence"/>
</dbReference>
<evidence type="ECO:0000313" key="3">
    <source>
        <dbReference type="EMBL" id="RDE70297.1"/>
    </source>
</evidence>
<dbReference type="EMBL" id="QEPN01000008">
    <property type="protein sequence ID" value="RDE70297.1"/>
    <property type="molecule type" value="Genomic_DNA"/>
</dbReference>
<protein>
    <submittedName>
        <fullName evidence="3">Heme utilization protein HutZ</fullName>
    </submittedName>
</protein>
<comment type="caution">
    <text evidence="3">The sequence shown here is derived from an EMBL/GenBank/DDBJ whole genome shotgun (WGS) entry which is preliminary data.</text>
</comment>
<dbReference type="Pfam" id="PF01243">
    <property type="entry name" value="PNPOx_N"/>
    <property type="match status" value="1"/>
</dbReference>
<dbReference type="PIRSF" id="PIRSF004633">
    <property type="entry name" value="UCP_PLP_oxd"/>
    <property type="match status" value="1"/>
</dbReference>
<dbReference type="InterPro" id="IPR011576">
    <property type="entry name" value="Pyridox_Oxase_N"/>
</dbReference>
<sequence length="175" mass="19601">MTDRQEVLQNRLGPQIQELKAQAKTILLATLDEQGNPNVSYAPFVIHNGKYVVLISEIARHARNLQQVPKVSLMLIEDESLSRQIFARKRLTFDATAQVLDKDSDEGKACLEALAARHGELIWDLAKNADFKIFGFEPSQGLYVKGFGQAFQVSPSDLVDFVHLDVGHIKEEEQA</sequence>
<organism evidence="3 4">
    <name type="scientific">Haemophilus sputorum</name>
    <dbReference type="NCBI Taxonomy" id="1078480"/>
    <lineage>
        <taxon>Bacteria</taxon>
        <taxon>Pseudomonadati</taxon>
        <taxon>Pseudomonadota</taxon>
        <taxon>Gammaproteobacteria</taxon>
        <taxon>Pasteurellales</taxon>
        <taxon>Pasteurellaceae</taxon>
        <taxon>Haemophilus</taxon>
    </lineage>
</organism>
<evidence type="ECO:0000259" key="2">
    <source>
        <dbReference type="Pfam" id="PF01243"/>
    </source>
</evidence>
<dbReference type="AlphaFoldDB" id="A0A369YFA7"/>
<dbReference type="Gene3D" id="2.30.110.10">
    <property type="entry name" value="Electron Transport, Fmn-binding Protein, Chain A"/>
    <property type="match status" value="1"/>
</dbReference>
<dbReference type="PANTHER" id="PTHR35176:SF6">
    <property type="entry name" value="HEME OXYGENASE HI_0854-RELATED"/>
    <property type="match status" value="1"/>
</dbReference>
<accession>A0A369YFA7</accession>